<sequence length="125" mass="12996">MKKYFEQFGEILEAVVITDKNTGRSKGYGFSYYNVYGGAASQYPLYGGATTGLVTGSTTAFYPYFQLSQGGGAATYAHGQGFGLQYPQMLQYSAAATTAGVTGFSGQHYGGPLSLAPTPPAQAAG</sequence>
<name>A0A8K0HZV0_COCNU</name>
<dbReference type="Proteomes" id="UP000797356">
    <property type="component" value="Chromosome 2"/>
</dbReference>
<dbReference type="OrthoDB" id="439808at2759"/>
<reference evidence="4" key="1">
    <citation type="journal article" date="2017" name="Gigascience">
        <title>The genome draft of coconut (Cocos nucifera).</title>
        <authorList>
            <person name="Xiao Y."/>
            <person name="Xu P."/>
            <person name="Fan H."/>
            <person name="Baudouin L."/>
            <person name="Xia W."/>
            <person name="Bocs S."/>
            <person name="Xu J."/>
            <person name="Li Q."/>
            <person name="Guo A."/>
            <person name="Zhou L."/>
            <person name="Li J."/>
            <person name="Wu Y."/>
            <person name="Ma Z."/>
            <person name="Armero A."/>
            <person name="Issali A.E."/>
            <person name="Liu N."/>
            <person name="Peng M."/>
            <person name="Yang Y."/>
        </authorList>
    </citation>
    <scope>NUCLEOTIDE SEQUENCE</scope>
    <source>
        <tissue evidence="4">Spear leaf of Hainan Tall coconut</tissue>
    </source>
</reference>
<evidence type="ECO:0000313" key="4">
    <source>
        <dbReference type="EMBL" id="KAG1331224.1"/>
    </source>
</evidence>
<dbReference type="PANTHER" id="PTHR11176">
    <property type="entry name" value="BOULE-RELATED"/>
    <property type="match status" value="1"/>
</dbReference>
<evidence type="ECO:0000256" key="2">
    <source>
        <dbReference type="PROSITE-ProRule" id="PRU00176"/>
    </source>
</evidence>
<reference evidence="4" key="2">
    <citation type="submission" date="2019-07" db="EMBL/GenBank/DDBJ databases">
        <authorList>
            <person name="Yang Y."/>
            <person name="Bocs S."/>
            <person name="Baudouin L."/>
        </authorList>
    </citation>
    <scope>NUCLEOTIDE SEQUENCE</scope>
    <source>
        <tissue evidence="4">Spear leaf of Hainan Tall coconut</tissue>
    </source>
</reference>
<keyword evidence="5" id="KW-1185">Reference proteome</keyword>
<proteinExistence type="predicted"/>
<accession>A0A8K0HZV0</accession>
<dbReference type="GO" id="GO:0003723">
    <property type="term" value="F:RNA binding"/>
    <property type="evidence" value="ECO:0007669"/>
    <property type="project" value="UniProtKB-UniRule"/>
</dbReference>
<dbReference type="Pfam" id="PF00076">
    <property type="entry name" value="RRM_1"/>
    <property type="match status" value="1"/>
</dbReference>
<keyword evidence="1 2" id="KW-0694">RNA-binding</keyword>
<evidence type="ECO:0000313" key="5">
    <source>
        <dbReference type="Proteomes" id="UP000797356"/>
    </source>
</evidence>
<dbReference type="InterPro" id="IPR035979">
    <property type="entry name" value="RBD_domain_sf"/>
</dbReference>
<dbReference type="SUPFAM" id="SSF54928">
    <property type="entry name" value="RNA-binding domain, RBD"/>
    <property type="match status" value="1"/>
</dbReference>
<gene>
    <name evidence="4" type="ORF">COCNU_02G011920</name>
</gene>
<evidence type="ECO:0000256" key="1">
    <source>
        <dbReference type="ARBA" id="ARBA00022884"/>
    </source>
</evidence>
<dbReference type="PROSITE" id="PS50102">
    <property type="entry name" value="RRM"/>
    <property type="match status" value="1"/>
</dbReference>
<dbReference type="InterPro" id="IPR000504">
    <property type="entry name" value="RRM_dom"/>
</dbReference>
<protein>
    <recommendedName>
        <fullName evidence="3">RRM domain-containing protein</fullName>
    </recommendedName>
</protein>
<comment type="caution">
    <text evidence="4">The sequence shown here is derived from an EMBL/GenBank/DDBJ whole genome shotgun (WGS) entry which is preliminary data.</text>
</comment>
<dbReference type="InterPro" id="IPR012677">
    <property type="entry name" value="Nucleotide-bd_a/b_plait_sf"/>
</dbReference>
<dbReference type="AlphaFoldDB" id="A0A8K0HZV0"/>
<dbReference type="PANTHER" id="PTHR11176:SF57">
    <property type="entry name" value="PROTEIN BOULE"/>
    <property type="match status" value="1"/>
</dbReference>
<dbReference type="EMBL" id="CM017873">
    <property type="protein sequence ID" value="KAG1331224.1"/>
    <property type="molecule type" value="Genomic_DNA"/>
</dbReference>
<dbReference type="Gene3D" id="3.30.70.330">
    <property type="match status" value="1"/>
</dbReference>
<organism evidence="4 5">
    <name type="scientific">Cocos nucifera</name>
    <name type="common">Coconut palm</name>
    <dbReference type="NCBI Taxonomy" id="13894"/>
    <lineage>
        <taxon>Eukaryota</taxon>
        <taxon>Viridiplantae</taxon>
        <taxon>Streptophyta</taxon>
        <taxon>Embryophyta</taxon>
        <taxon>Tracheophyta</taxon>
        <taxon>Spermatophyta</taxon>
        <taxon>Magnoliopsida</taxon>
        <taxon>Liliopsida</taxon>
        <taxon>Arecaceae</taxon>
        <taxon>Arecoideae</taxon>
        <taxon>Cocoseae</taxon>
        <taxon>Attaleinae</taxon>
        <taxon>Cocos</taxon>
    </lineage>
</organism>
<evidence type="ECO:0000259" key="3">
    <source>
        <dbReference type="PROSITE" id="PS50102"/>
    </source>
</evidence>
<feature type="domain" description="RRM" evidence="3">
    <location>
        <begin position="1"/>
        <end position="34"/>
    </location>
</feature>